<accession>Q8EX29</accession>
<gene>
    <name evidence="4" type="ordered locus">MYPE210</name>
</gene>
<keyword evidence="2 3" id="KW-0413">Isomerase</keyword>
<sequence length="305" mass="35174">MREKILITNWKMNADYVSISKFFKNIPNFENVKVMVAPSYLGIVPSLGMSKNAKVEVVAQNVSFPSLGNHTGSVSWLELKDYGIKTAFLGHPDVKVDFKEKNYQVNAKLQKLLKNGMNAVLFIEETKVDLSEESTKENLRLQINQIFNGIDALDIVDRVYIVYKPTFMGEINSKFDNEFIFGTIRVIREFLRTKFGYYVANNLPILYGGEIINDDIEEICKNNDVDGILIEDERALSNKYISILYKHLFNGSTYAYKQHYDHKVALDIPTEEERIKNATQVSDFDMYDITSETYFDDIKINEENM</sequence>
<dbReference type="SUPFAM" id="SSF51351">
    <property type="entry name" value="Triosephosphate isomerase (TIM)"/>
    <property type="match status" value="1"/>
</dbReference>
<dbReference type="GO" id="GO:0006096">
    <property type="term" value="P:glycolytic process"/>
    <property type="evidence" value="ECO:0007669"/>
    <property type="project" value="UniProtKB-UniPathway"/>
</dbReference>
<dbReference type="RefSeq" id="WP_011076847.1">
    <property type="nucleotide sequence ID" value="NC_004432.1"/>
</dbReference>
<dbReference type="InterPro" id="IPR000652">
    <property type="entry name" value="Triosephosphate_isomerase"/>
</dbReference>
<dbReference type="GO" id="GO:0006094">
    <property type="term" value="P:gluconeogenesis"/>
    <property type="evidence" value="ECO:0007669"/>
    <property type="project" value="UniProtKB-UniPathway"/>
</dbReference>
<comment type="similarity">
    <text evidence="1 3">Belongs to the triosephosphate isomerase family.</text>
</comment>
<dbReference type="CDD" id="cd00311">
    <property type="entry name" value="TIM"/>
    <property type="match status" value="1"/>
</dbReference>
<dbReference type="InterPro" id="IPR035990">
    <property type="entry name" value="TIM_sf"/>
</dbReference>
<dbReference type="KEGG" id="mpe:MYPE210"/>
<dbReference type="HOGENOM" id="CLU_911611_0_0_14"/>
<evidence type="ECO:0000256" key="2">
    <source>
        <dbReference type="ARBA" id="ARBA00023235"/>
    </source>
</evidence>
<dbReference type="EMBL" id="BA000026">
    <property type="protein sequence ID" value="BAC43811.1"/>
    <property type="molecule type" value="Genomic_DNA"/>
</dbReference>
<comment type="pathway">
    <text evidence="3">Carbohydrate degradation; glycolysis; D-glyceraldehyde 3-phosphate from glycerone phosphate: step 1/1.</text>
</comment>
<organism evidence="4 5">
    <name type="scientific">Malacoplasma penetrans (strain HF-2)</name>
    <name type="common">Mycoplasma penetrans</name>
    <dbReference type="NCBI Taxonomy" id="272633"/>
    <lineage>
        <taxon>Bacteria</taxon>
        <taxon>Bacillati</taxon>
        <taxon>Mycoplasmatota</taxon>
        <taxon>Mycoplasmoidales</taxon>
        <taxon>Mycoplasmoidaceae</taxon>
        <taxon>Malacoplasma</taxon>
    </lineage>
</organism>
<dbReference type="UniPathway" id="UPA00109">
    <property type="reaction ID" value="UER00189"/>
</dbReference>
<dbReference type="InterPro" id="IPR013785">
    <property type="entry name" value="Aldolase_TIM"/>
</dbReference>
<comment type="pathway">
    <text evidence="3">Carbohydrate biosynthesis; gluconeogenesis.</text>
</comment>
<dbReference type="STRING" id="272633.gene:10731112"/>
<dbReference type="PANTHER" id="PTHR21139:SF42">
    <property type="entry name" value="TRIOSEPHOSPHATE ISOMERASE"/>
    <property type="match status" value="1"/>
</dbReference>
<dbReference type="InParanoid" id="Q8EX29"/>
<keyword evidence="3" id="KW-0963">Cytoplasm</keyword>
<dbReference type="Pfam" id="PF00121">
    <property type="entry name" value="TIM"/>
    <property type="match status" value="1"/>
</dbReference>
<dbReference type="PANTHER" id="PTHR21139">
    <property type="entry name" value="TRIOSEPHOSPHATE ISOMERASE"/>
    <property type="match status" value="1"/>
</dbReference>
<evidence type="ECO:0000313" key="4">
    <source>
        <dbReference type="EMBL" id="BAC43811.1"/>
    </source>
</evidence>
<dbReference type="AlphaFoldDB" id="Q8EX29"/>
<dbReference type="Proteomes" id="UP000002522">
    <property type="component" value="Chromosome"/>
</dbReference>
<dbReference type="GO" id="GO:0046166">
    <property type="term" value="P:glyceraldehyde-3-phosphate biosynthetic process"/>
    <property type="evidence" value="ECO:0007669"/>
    <property type="project" value="TreeGrafter"/>
</dbReference>
<reference evidence="4 5" key="1">
    <citation type="journal article" date="2002" name="Nucleic Acids Res.">
        <title>The complete genomic sequence of Mycoplasma penetrans, an intracellular bacterial pathogen in humans.</title>
        <authorList>
            <person name="Sasaki Y."/>
            <person name="Ishikawa J."/>
            <person name="Yamashita A."/>
            <person name="Oshima K."/>
            <person name="Kenri T."/>
            <person name="Furuya K."/>
            <person name="Yoshino C."/>
            <person name="Horino A."/>
            <person name="Shiba T."/>
            <person name="Sasaki T."/>
            <person name="Hattori M."/>
        </authorList>
    </citation>
    <scope>NUCLEOTIDE SEQUENCE [LARGE SCALE GENOMIC DNA]</scope>
    <source>
        <strain evidence="4 5">HF-2</strain>
    </source>
</reference>
<dbReference type="Gene3D" id="3.20.20.70">
    <property type="entry name" value="Aldolase class I"/>
    <property type="match status" value="1"/>
</dbReference>
<comment type="subunit">
    <text evidence="3">Homodimer.</text>
</comment>
<evidence type="ECO:0000256" key="3">
    <source>
        <dbReference type="RuleBase" id="RU363013"/>
    </source>
</evidence>
<proteinExistence type="inferred from homology"/>
<evidence type="ECO:0000256" key="1">
    <source>
        <dbReference type="ARBA" id="ARBA00007422"/>
    </source>
</evidence>
<dbReference type="eggNOG" id="COG0149">
    <property type="taxonomic scope" value="Bacteria"/>
</dbReference>
<dbReference type="UniPathway" id="UPA00138"/>
<dbReference type="GO" id="GO:0005829">
    <property type="term" value="C:cytosol"/>
    <property type="evidence" value="ECO:0007669"/>
    <property type="project" value="TreeGrafter"/>
</dbReference>
<comment type="catalytic activity">
    <reaction evidence="3">
        <text>D-glyceraldehyde 3-phosphate = dihydroxyacetone phosphate</text>
        <dbReference type="Rhea" id="RHEA:18585"/>
        <dbReference type="ChEBI" id="CHEBI:57642"/>
        <dbReference type="ChEBI" id="CHEBI:59776"/>
        <dbReference type="EC" id="5.3.1.1"/>
    </reaction>
</comment>
<protein>
    <recommendedName>
        <fullName evidence="3">Triosephosphate isomerase</fullName>
        <ecNumber evidence="3">5.3.1.1</ecNumber>
    </recommendedName>
</protein>
<comment type="subcellular location">
    <subcellularLocation>
        <location evidence="3">Cytoplasm</location>
    </subcellularLocation>
</comment>
<dbReference type="GO" id="GO:0004807">
    <property type="term" value="F:triose-phosphate isomerase activity"/>
    <property type="evidence" value="ECO:0007669"/>
    <property type="project" value="UniProtKB-EC"/>
</dbReference>
<evidence type="ECO:0000313" key="5">
    <source>
        <dbReference type="Proteomes" id="UP000002522"/>
    </source>
</evidence>
<dbReference type="GO" id="GO:0019563">
    <property type="term" value="P:glycerol catabolic process"/>
    <property type="evidence" value="ECO:0007669"/>
    <property type="project" value="TreeGrafter"/>
</dbReference>
<dbReference type="EC" id="5.3.1.1" evidence="3"/>
<keyword evidence="5" id="KW-1185">Reference proteome</keyword>
<dbReference type="PROSITE" id="PS51440">
    <property type="entry name" value="TIM_2"/>
    <property type="match status" value="1"/>
</dbReference>
<keyword evidence="3" id="KW-0324">Glycolysis</keyword>
<name>Q8EX29_MALP2</name>
<keyword evidence="3" id="KW-0312">Gluconeogenesis</keyword>